<keyword evidence="2" id="KW-1185">Reference proteome</keyword>
<evidence type="ECO:0000313" key="1">
    <source>
        <dbReference type="EMBL" id="KAF7283691.1"/>
    </source>
</evidence>
<proteinExistence type="predicted"/>
<reference evidence="1" key="1">
    <citation type="submission" date="2020-08" db="EMBL/GenBank/DDBJ databases">
        <title>Genome sequencing and assembly of the red palm weevil Rhynchophorus ferrugineus.</title>
        <authorList>
            <person name="Dias G.B."/>
            <person name="Bergman C.M."/>
            <person name="Manee M."/>
        </authorList>
    </citation>
    <scope>NUCLEOTIDE SEQUENCE</scope>
    <source>
        <strain evidence="1">AA-2017</strain>
        <tissue evidence="1">Whole larva</tissue>
    </source>
</reference>
<organism evidence="1 2">
    <name type="scientific">Rhynchophorus ferrugineus</name>
    <name type="common">Red palm weevil</name>
    <name type="synonym">Curculio ferrugineus</name>
    <dbReference type="NCBI Taxonomy" id="354439"/>
    <lineage>
        <taxon>Eukaryota</taxon>
        <taxon>Metazoa</taxon>
        <taxon>Ecdysozoa</taxon>
        <taxon>Arthropoda</taxon>
        <taxon>Hexapoda</taxon>
        <taxon>Insecta</taxon>
        <taxon>Pterygota</taxon>
        <taxon>Neoptera</taxon>
        <taxon>Endopterygota</taxon>
        <taxon>Coleoptera</taxon>
        <taxon>Polyphaga</taxon>
        <taxon>Cucujiformia</taxon>
        <taxon>Curculionidae</taxon>
        <taxon>Dryophthorinae</taxon>
        <taxon>Rhynchophorus</taxon>
    </lineage>
</organism>
<gene>
    <name evidence="1" type="ORF">GWI33_023187</name>
</gene>
<evidence type="ECO:0000313" key="2">
    <source>
        <dbReference type="Proteomes" id="UP000625711"/>
    </source>
</evidence>
<dbReference type="AlphaFoldDB" id="A0A834MH21"/>
<comment type="caution">
    <text evidence="1">The sequence shown here is derived from an EMBL/GenBank/DDBJ whole genome shotgun (WGS) entry which is preliminary data.</text>
</comment>
<accession>A0A834MH21</accession>
<protein>
    <submittedName>
        <fullName evidence="1">Uncharacterized protein</fullName>
    </submittedName>
</protein>
<dbReference type="Proteomes" id="UP000625711">
    <property type="component" value="Unassembled WGS sequence"/>
</dbReference>
<name>A0A834MH21_RHYFE</name>
<sequence length="232" mass="26024">MGKKKQNIKNLNILKLWYQEIRRQNKDYISDTLLRQLQLDRISDAGRVKATVANIHSSNRAKDQGTRIDLPSVDLATSVAISKTRRPRSFTPCAFLHTSLAAWPRPGYATDLGLTRDNRYELPLLPLATVVYFPTRKYYGKSSKGKRLSSFGTIQDTEKSETATDDHAVDLCRFLAPWPLAPGSKTRDVTMLVLLEATHRPIALVLHLLTLSHDRSAPYQNAIGVVIEASGR</sequence>
<dbReference type="EMBL" id="JAACXV010000091">
    <property type="protein sequence ID" value="KAF7283691.1"/>
    <property type="molecule type" value="Genomic_DNA"/>
</dbReference>